<evidence type="ECO:0000256" key="7">
    <source>
        <dbReference type="ARBA" id="ARBA00022919"/>
    </source>
</evidence>
<dbReference type="GO" id="GO:0009102">
    <property type="term" value="P:biotin biosynthetic process"/>
    <property type="evidence" value="ECO:0007669"/>
    <property type="project" value="TreeGrafter"/>
</dbReference>
<reference evidence="10" key="1">
    <citation type="submission" date="2015-08" db="EMBL/GenBank/DDBJ databases">
        <authorList>
            <person name="Babu N.S."/>
            <person name="Beckwith C.J."/>
            <person name="Beseler K.G."/>
            <person name="Brison A."/>
            <person name="Carone J.V."/>
            <person name="Caskin T.P."/>
            <person name="Diamond M."/>
            <person name="Durham M.E."/>
            <person name="Foxe J.M."/>
            <person name="Go M."/>
            <person name="Henderson B.A."/>
            <person name="Jones I.B."/>
            <person name="McGettigan J.A."/>
            <person name="Micheletti S.J."/>
            <person name="Nasrallah M.E."/>
            <person name="Ortiz D."/>
            <person name="Piller C.R."/>
            <person name="Privatt S.R."/>
            <person name="Schneider S.L."/>
            <person name="Sharp S."/>
            <person name="Smith T.C."/>
            <person name="Stanton J.D."/>
            <person name="Ullery H.E."/>
            <person name="Wilson R.J."/>
            <person name="Serrano M.G."/>
            <person name="Buck G."/>
            <person name="Lee V."/>
            <person name="Wang Y."/>
            <person name="Carvalho R."/>
            <person name="Voegtly L."/>
            <person name="Shi R."/>
            <person name="Duckworth R."/>
            <person name="Johnson A."/>
            <person name="Loviza R."/>
            <person name="Walstead R."/>
            <person name="Shah Z."/>
            <person name="Kiflezghi M."/>
            <person name="Wade K."/>
            <person name="Ball S.L."/>
            <person name="Bradley K.W."/>
            <person name="Asai D.J."/>
            <person name="Bowman C.A."/>
            <person name="Russell D.A."/>
            <person name="Pope W.H."/>
            <person name="Jacobs-Sera D."/>
            <person name="Hendrix R.W."/>
            <person name="Hatfull G.F."/>
        </authorList>
    </citation>
    <scope>NUCLEOTIDE SEQUENCE</scope>
</reference>
<dbReference type="InterPro" id="IPR004839">
    <property type="entry name" value="Aminotransferase_I/II_large"/>
</dbReference>
<dbReference type="InterPro" id="IPR015424">
    <property type="entry name" value="PyrdxlP-dep_Trfase"/>
</dbReference>
<dbReference type="PANTHER" id="PTHR13693:SF77">
    <property type="entry name" value="8-AMINO-7-OXONONANOATE SYNTHASE"/>
    <property type="match status" value="1"/>
</dbReference>
<keyword evidence="7" id="KW-0746">Sphingolipid metabolism</keyword>
<comment type="similarity">
    <text evidence="4">Belongs to the class-II pyridoxal-phosphate-dependent aminotransferase family. BioF subfamily.</text>
</comment>
<dbReference type="GO" id="GO:0016740">
    <property type="term" value="F:transferase activity"/>
    <property type="evidence" value="ECO:0007669"/>
    <property type="project" value="UniProtKB-KW"/>
</dbReference>
<evidence type="ECO:0000256" key="5">
    <source>
        <dbReference type="ARBA" id="ARBA00022679"/>
    </source>
</evidence>
<name>A0A1D2A4U9_AUXPR</name>
<dbReference type="InterPro" id="IPR015421">
    <property type="entry name" value="PyrdxlP-dep_Trfase_major"/>
</dbReference>
<evidence type="ECO:0000259" key="9">
    <source>
        <dbReference type="Pfam" id="PF00155"/>
    </source>
</evidence>
<evidence type="ECO:0000256" key="2">
    <source>
        <dbReference type="ARBA" id="ARBA00004760"/>
    </source>
</evidence>
<dbReference type="UniPathway" id="UPA00222"/>
<evidence type="ECO:0000256" key="3">
    <source>
        <dbReference type="ARBA" id="ARBA00004991"/>
    </source>
</evidence>
<sequence length="402" mass="41850">MTSRWEAYLDQALESLRVTRLSRELRATVAGNHAAQAQTVGTGPGRTVRLFSLNDYLGLSTHPQVCAAAASAALAVGSGPRSSALVGGYTTHHRELESDLATLAGTEECLLFPSGFAANCSVMAAVAGSPEVEVFSDELNHASLVDGLRLAKAAGARVQVYRHNDMAHLESLLQASPAKPTSRRLVITDTLFSMDGDYAPLARLAELRRAHGFLLAVDEAHATLVCGDRGAGAAEAAGVEGSVDLHLGTLSKAVGCSGGFLACSRAWKALLVAKARGQVFSTAMPVPMAAAASAALRVAREEPELRRRLWRHVGVLSGALGVPSRSPILPVVVGAEARALRLADDLWRAGFHVPAIRPPTVPPGTSRLRISLSAAHSDADVVALVRALQGQGLAGASAAARL</sequence>
<evidence type="ECO:0000256" key="4">
    <source>
        <dbReference type="ARBA" id="ARBA00010008"/>
    </source>
</evidence>
<dbReference type="AlphaFoldDB" id="A0A1D2A4U9"/>
<evidence type="ECO:0000256" key="8">
    <source>
        <dbReference type="RuleBase" id="RU003693"/>
    </source>
</evidence>
<evidence type="ECO:0000313" key="10">
    <source>
        <dbReference type="EMBL" id="JAT74168.1"/>
    </source>
</evidence>
<dbReference type="InterPro" id="IPR050087">
    <property type="entry name" value="AON_synthase_class-II"/>
</dbReference>
<comment type="pathway">
    <text evidence="2">Lipid metabolism; sphingolipid metabolism.</text>
</comment>
<keyword evidence="5" id="KW-0808">Transferase</keyword>
<dbReference type="GO" id="GO:0016020">
    <property type="term" value="C:membrane"/>
    <property type="evidence" value="ECO:0007669"/>
    <property type="project" value="GOC"/>
</dbReference>
<dbReference type="GO" id="GO:0030170">
    <property type="term" value="F:pyridoxal phosphate binding"/>
    <property type="evidence" value="ECO:0007669"/>
    <property type="project" value="InterPro"/>
</dbReference>
<comment type="cofactor">
    <cofactor evidence="1 8">
        <name>pyridoxal 5'-phosphate</name>
        <dbReference type="ChEBI" id="CHEBI:597326"/>
    </cofactor>
</comment>
<dbReference type="Gene3D" id="3.40.640.10">
    <property type="entry name" value="Type I PLP-dependent aspartate aminotransferase-like (Major domain)"/>
    <property type="match status" value="1"/>
</dbReference>
<organism evidence="10">
    <name type="scientific">Auxenochlorella protothecoides</name>
    <name type="common">Green microalga</name>
    <name type="synonym">Chlorella protothecoides</name>
    <dbReference type="NCBI Taxonomy" id="3075"/>
    <lineage>
        <taxon>Eukaryota</taxon>
        <taxon>Viridiplantae</taxon>
        <taxon>Chlorophyta</taxon>
        <taxon>core chlorophytes</taxon>
        <taxon>Trebouxiophyceae</taxon>
        <taxon>Chlorellales</taxon>
        <taxon>Chlorellaceae</taxon>
        <taxon>Auxenochlorella</taxon>
    </lineage>
</organism>
<dbReference type="Pfam" id="PF00155">
    <property type="entry name" value="Aminotran_1_2"/>
    <property type="match status" value="1"/>
</dbReference>
<dbReference type="GO" id="GO:0006665">
    <property type="term" value="P:sphingolipid metabolic process"/>
    <property type="evidence" value="ECO:0007669"/>
    <property type="project" value="UniProtKB-UniPathway"/>
</dbReference>
<keyword evidence="7" id="KW-0443">Lipid metabolism</keyword>
<dbReference type="InterPro" id="IPR015422">
    <property type="entry name" value="PyrdxlP-dep_Trfase_small"/>
</dbReference>
<dbReference type="InterPro" id="IPR001917">
    <property type="entry name" value="Aminotrans_II_pyridoxalP_BS"/>
</dbReference>
<keyword evidence="6 8" id="KW-0663">Pyridoxal phosphate</keyword>
<gene>
    <name evidence="10" type="ORF">g.23719</name>
</gene>
<comment type="pathway">
    <text evidence="3">Sphingolipid metabolism.</text>
</comment>
<accession>A0A1D2A4U9</accession>
<dbReference type="Gene3D" id="3.90.1150.10">
    <property type="entry name" value="Aspartate Aminotransferase, domain 1"/>
    <property type="match status" value="1"/>
</dbReference>
<dbReference type="PROSITE" id="PS00599">
    <property type="entry name" value="AA_TRANSFER_CLASS_2"/>
    <property type="match status" value="1"/>
</dbReference>
<evidence type="ECO:0000256" key="1">
    <source>
        <dbReference type="ARBA" id="ARBA00001933"/>
    </source>
</evidence>
<protein>
    <recommendedName>
        <fullName evidence="9">Aminotransferase class I/classII large domain-containing protein</fullName>
    </recommendedName>
</protein>
<proteinExistence type="inferred from homology"/>
<feature type="domain" description="Aminotransferase class I/classII large" evidence="9">
    <location>
        <begin position="50"/>
        <end position="388"/>
    </location>
</feature>
<dbReference type="PANTHER" id="PTHR13693">
    <property type="entry name" value="CLASS II AMINOTRANSFERASE/8-AMINO-7-OXONONANOATE SYNTHASE"/>
    <property type="match status" value="1"/>
</dbReference>
<evidence type="ECO:0000256" key="6">
    <source>
        <dbReference type="ARBA" id="ARBA00022898"/>
    </source>
</evidence>
<dbReference type="SUPFAM" id="SSF53383">
    <property type="entry name" value="PLP-dependent transferases"/>
    <property type="match status" value="1"/>
</dbReference>
<dbReference type="EMBL" id="GDKF01004454">
    <property type="protein sequence ID" value="JAT74168.1"/>
    <property type="molecule type" value="Transcribed_RNA"/>
</dbReference>